<sequence length="359" mass="40832">MENIGYTYAASAYEAPESFKIVPFRFYNKKQSTFFVMRLLSVALTLFFLSNLGQALALEKRGSRGASVTSIQECLKKLGYFNASATGFYGEITENAVIRFQKDNRITADGVVGSNTQRILQSKCATPKPVTKPLPELSVGSCSNGKCPNLKPGDKNRYVTYLQTRLRDWGYVKFNPNGNYGPQTTEAVKRFQRDNQLFVDGVVGQQTWQRIDSPLIKCDKPTLQRGDQDECVTQLQQTLRELGYFKGYPTDYYGIDTWEAVKQFQRNYELPPNGIVDSLTWKKLEEAVKHRYIVIIPVTSPYTLDEVRRFVPNASISFNQKLGEYIRVGDFQQRNTAQQSAQSFRNNGFNAEILSQDKL</sequence>
<dbReference type="InterPro" id="IPR036365">
    <property type="entry name" value="PGBD-like_sf"/>
</dbReference>
<organism evidence="3 4">
    <name type="scientific">Plectonema cf. radiosum LEGE 06105</name>
    <dbReference type="NCBI Taxonomy" id="945769"/>
    <lineage>
        <taxon>Bacteria</taxon>
        <taxon>Bacillati</taxon>
        <taxon>Cyanobacteriota</taxon>
        <taxon>Cyanophyceae</taxon>
        <taxon>Oscillatoriophycideae</taxon>
        <taxon>Oscillatoriales</taxon>
        <taxon>Microcoleaceae</taxon>
        <taxon>Plectonema</taxon>
    </lineage>
</organism>
<evidence type="ECO:0000313" key="3">
    <source>
        <dbReference type="EMBL" id="MBE9211449.1"/>
    </source>
</evidence>
<comment type="caution">
    <text evidence="3">The sequence shown here is derived from an EMBL/GenBank/DDBJ whole genome shotgun (WGS) entry which is preliminary data.</text>
</comment>
<dbReference type="InterPro" id="IPR036366">
    <property type="entry name" value="PGBDSf"/>
</dbReference>
<name>A0A8J7F2Y5_9CYAN</name>
<protein>
    <submittedName>
        <fullName evidence="3">Peptidoglycan-binding protein</fullName>
    </submittedName>
</protein>
<feature type="domain" description="Peptidoglycan binding-like" evidence="2">
    <location>
        <begin position="64"/>
        <end position="120"/>
    </location>
</feature>
<dbReference type="Gene3D" id="1.10.101.10">
    <property type="entry name" value="PGBD-like superfamily/PGBD"/>
    <property type="match status" value="3"/>
</dbReference>
<dbReference type="PANTHER" id="PTHR41533:SF1">
    <property type="entry name" value="L,D-TRANSPEPTIDASE YCBB-RELATED"/>
    <property type="match status" value="1"/>
</dbReference>
<feature type="transmembrane region" description="Helical" evidence="1">
    <location>
        <begin position="35"/>
        <end position="58"/>
    </location>
</feature>
<gene>
    <name evidence="3" type="ORF">IQ247_01740</name>
</gene>
<dbReference type="Proteomes" id="UP000620559">
    <property type="component" value="Unassembled WGS sequence"/>
</dbReference>
<dbReference type="SUPFAM" id="SSF47090">
    <property type="entry name" value="PGBD-like"/>
    <property type="match status" value="3"/>
</dbReference>
<dbReference type="Pfam" id="PF01471">
    <property type="entry name" value="PG_binding_1"/>
    <property type="match status" value="3"/>
</dbReference>
<dbReference type="InterPro" id="IPR002477">
    <property type="entry name" value="Peptidoglycan-bd-like"/>
</dbReference>
<keyword evidence="4" id="KW-1185">Reference proteome</keyword>
<feature type="domain" description="Peptidoglycan binding-like" evidence="2">
    <location>
        <begin position="159"/>
        <end position="210"/>
    </location>
</feature>
<evidence type="ECO:0000259" key="2">
    <source>
        <dbReference type="Pfam" id="PF01471"/>
    </source>
</evidence>
<evidence type="ECO:0000256" key="1">
    <source>
        <dbReference type="SAM" id="Phobius"/>
    </source>
</evidence>
<accession>A0A8J7F2Y5</accession>
<reference evidence="3" key="1">
    <citation type="submission" date="2020-10" db="EMBL/GenBank/DDBJ databases">
        <authorList>
            <person name="Castelo-Branco R."/>
            <person name="Eusebio N."/>
            <person name="Adriana R."/>
            <person name="Vieira A."/>
            <person name="Brugerolle De Fraissinette N."/>
            <person name="Rezende De Castro R."/>
            <person name="Schneider M.P."/>
            <person name="Vasconcelos V."/>
            <person name="Leao P.N."/>
        </authorList>
    </citation>
    <scope>NUCLEOTIDE SEQUENCE</scope>
    <source>
        <strain evidence="3">LEGE 06105</strain>
    </source>
</reference>
<proteinExistence type="predicted"/>
<feature type="domain" description="Peptidoglycan binding-like" evidence="2">
    <location>
        <begin position="231"/>
        <end position="284"/>
    </location>
</feature>
<evidence type="ECO:0000313" key="4">
    <source>
        <dbReference type="Proteomes" id="UP000620559"/>
    </source>
</evidence>
<dbReference type="AlphaFoldDB" id="A0A8J7F2Y5"/>
<keyword evidence="1" id="KW-0812">Transmembrane</keyword>
<keyword evidence="1" id="KW-0472">Membrane</keyword>
<dbReference type="EMBL" id="JADEWL010000003">
    <property type="protein sequence ID" value="MBE9211449.1"/>
    <property type="molecule type" value="Genomic_DNA"/>
</dbReference>
<keyword evidence="1" id="KW-1133">Transmembrane helix</keyword>
<dbReference type="RefSeq" id="WP_193916388.1">
    <property type="nucleotide sequence ID" value="NZ_JADEWL010000003.1"/>
</dbReference>
<dbReference type="InterPro" id="IPR052905">
    <property type="entry name" value="LD-transpeptidase_YkuD-like"/>
</dbReference>
<dbReference type="PANTHER" id="PTHR41533">
    <property type="entry name" value="L,D-TRANSPEPTIDASE HI_1667-RELATED"/>
    <property type="match status" value="1"/>
</dbReference>